<dbReference type="EMBL" id="KQ483417">
    <property type="protein sequence ID" value="KYP53002.1"/>
    <property type="molecule type" value="Genomic_DNA"/>
</dbReference>
<evidence type="ECO:0000313" key="9">
    <source>
        <dbReference type="Proteomes" id="UP000075243"/>
    </source>
</evidence>
<dbReference type="GO" id="GO:0006357">
    <property type="term" value="P:regulation of transcription by RNA polymerase II"/>
    <property type="evidence" value="ECO:0007669"/>
    <property type="project" value="InterPro"/>
</dbReference>
<dbReference type="PANTHER" id="PTHR14898">
    <property type="entry name" value="ENHANCER OF POLYCOMB"/>
    <property type="match status" value="1"/>
</dbReference>
<dbReference type="GO" id="GO:0035267">
    <property type="term" value="C:NuA4 histone acetyltransferase complex"/>
    <property type="evidence" value="ECO:0007669"/>
    <property type="project" value="InterPro"/>
</dbReference>
<evidence type="ECO:0000259" key="7">
    <source>
        <dbReference type="Pfam" id="PF10513"/>
    </source>
</evidence>
<dbReference type="InterPro" id="IPR019542">
    <property type="entry name" value="Enhancer_polycomb-like_N"/>
</dbReference>
<keyword evidence="5 6" id="KW-0539">Nucleus</keyword>
<keyword evidence="9" id="KW-1185">Reference proteome</keyword>
<keyword evidence="3 6" id="KW-0805">Transcription regulation</keyword>
<evidence type="ECO:0000256" key="6">
    <source>
        <dbReference type="RuleBase" id="RU361124"/>
    </source>
</evidence>
<dbReference type="OMA" id="CFANILC"/>
<evidence type="ECO:0000256" key="1">
    <source>
        <dbReference type="ARBA" id="ARBA00004123"/>
    </source>
</evidence>
<dbReference type="STRING" id="3821.A0A151SDV0"/>
<protein>
    <recommendedName>
        <fullName evidence="6">Enhancer of polycomb-like protein</fullName>
    </recommendedName>
</protein>
<evidence type="ECO:0000256" key="5">
    <source>
        <dbReference type="ARBA" id="ARBA00023242"/>
    </source>
</evidence>
<dbReference type="InterPro" id="IPR024943">
    <property type="entry name" value="Enhancer_polycomb"/>
</dbReference>
<organism evidence="8 9">
    <name type="scientific">Cajanus cajan</name>
    <name type="common">Pigeon pea</name>
    <name type="synonym">Cajanus indicus</name>
    <dbReference type="NCBI Taxonomy" id="3821"/>
    <lineage>
        <taxon>Eukaryota</taxon>
        <taxon>Viridiplantae</taxon>
        <taxon>Streptophyta</taxon>
        <taxon>Embryophyta</taxon>
        <taxon>Tracheophyta</taxon>
        <taxon>Spermatophyta</taxon>
        <taxon>Magnoliopsida</taxon>
        <taxon>eudicotyledons</taxon>
        <taxon>Gunneridae</taxon>
        <taxon>Pentapetalae</taxon>
        <taxon>rosids</taxon>
        <taxon>fabids</taxon>
        <taxon>Fabales</taxon>
        <taxon>Fabaceae</taxon>
        <taxon>Papilionoideae</taxon>
        <taxon>50 kb inversion clade</taxon>
        <taxon>NPAAA clade</taxon>
        <taxon>indigoferoid/millettioid clade</taxon>
        <taxon>Phaseoleae</taxon>
        <taxon>Cajanus</taxon>
    </lineage>
</organism>
<accession>A0A151SDV0</accession>
<name>A0A151SDV0_CAJCA</name>
<dbReference type="AlphaFoldDB" id="A0A151SDV0"/>
<reference evidence="8" key="1">
    <citation type="journal article" date="2012" name="Nat. Biotechnol.">
        <title>Draft genome sequence of pigeonpea (Cajanus cajan), an orphan legume crop of resource-poor farmers.</title>
        <authorList>
            <person name="Varshney R.K."/>
            <person name="Chen W."/>
            <person name="Li Y."/>
            <person name="Bharti A.K."/>
            <person name="Saxena R.K."/>
            <person name="Schlueter J.A."/>
            <person name="Donoghue M.T."/>
            <person name="Azam S."/>
            <person name="Fan G."/>
            <person name="Whaley A.M."/>
            <person name="Farmer A.D."/>
            <person name="Sheridan J."/>
            <person name="Iwata A."/>
            <person name="Tuteja R."/>
            <person name="Penmetsa R.V."/>
            <person name="Wu W."/>
            <person name="Upadhyaya H.D."/>
            <person name="Yang S.P."/>
            <person name="Shah T."/>
            <person name="Saxena K.B."/>
            <person name="Michael T."/>
            <person name="McCombie W.R."/>
            <person name="Yang B."/>
            <person name="Zhang G."/>
            <person name="Yang H."/>
            <person name="Wang J."/>
            <person name="Spillane C."/>
            <person name="Cook D.R."/>
            <person name="May G.D."/>
            <person name="Xu X."/>
            <person name="Jackson S.A."/>
        </authorList>
    </citation>
    <scope>NUCLEOTIDE SEQUENCE [LARGE SCALE GENOMIC DNA]</scope>
</reference>
<evidence type="ECO:0000256" key="3">
    <source>
        <dbReference type="ARBA" id="ARBA00023015"/>
    </source>
</evidence>
<dbReference type="Pfam" id="PF10513">
    <property type="entry name" value="EPL1"/>
    <property type="match status" value="1"/>
</dbReference>
<dbReference type="GO" id="GO:0005634">
    <property type="term" value="C:nucleus"/>
    <property type="evidence" value="ECO:0007669"/>
    <property type="project" value="UniProtKB-SubCell"/>
</dbReference>
<dbReference type="Gramene" id="C.cajan_24639.t">
    <property type="protein sequence ID" value="C.cajan_24639.t"/>
    <property type="gene ID" value="C.cajan_24639"/>
</dbReference>
<comment type="subcellular location">
    <subcellularLocation>
        <location evidence="1 6">Nucleus</location>
    </subcellularLocation>
</comment>
<gene>
    <name evidence="8" type="ORF">KK1_024999</name>
</gene>
<dbReference type="Proteomes" id="UP000075243">
    <property type="component" value="Unassembled WGS sequence"/>
</dbReference>
<comment type="similarity">
    <text evidence="2 6">Belongs to the enhancer of polycomb family.</text>
</comment>
<feature type="domain" description="Enhancer of polycomb-like N-terminal" evidence="7">
    <location>
        <begin position="273"/>
        <end position="352"/>
    </location>
</feature>
<evidence type="ECO:0000256" key="4">
    <source>
        <dbReference type="ARBA" id="ARBA00023163"/>
    </source>
</evidence>
<sequence length="520" mass="59625">MNKCGDMNAENSRFLYEVLSFVMKLSFTLKELAEFLRMEPLRSTCASQGIHLVQGPPTQNVGVCQFYGITQSTPLFCMDFSAAPLSFKYLHSAMLLRSMFKSLFLLHSVTNVSEVIEINDGQKKMIVVAASHEKLISFSNSCTTIGHSQENFAMVDSSLGVVLPNCYANILIPELDKSDYNYYRVGGIVVTCEQISSSSEWFLAVKKDGLTCCTFEPEKVMRSSTFNESIQWRLFLLDNGWKLEFTDDQDWMVFKSLYKECFDRNFSALVAKTIHVPGFRGVFDYAESHSVPFNRPDTYISTNGDEFSRAMTKKTANYDMDSEDEEWLKKFNNKSDRVSNDNFELIVDALEKAFYFDPNGCVDAKSVANRCPQDLGTKEVLKAVSRYWMQKRKQRQNCTPLLRIFQNYEQERAPPQPSPIRRHFLRKKRSLKRPVRYGGGKYRGAWEEIAFEQNILEEIQKVEDAEASANALTKLAIEKRRRAQRLMLRADMAVYRATGLFRVAQAAQANLEDPLVVFLH</sequence>
<proteinExistence type="inferred from homology"/>
<evidence type="ECO:0000256" key="2">
    <source>
        <dbReference type="ARBA" id="ARBA00008035"/>
    </source>
</evidence>
<evidence type="ECO:0000313" key="8">
    <source>
        <dbReference type="EMBL" id="KYP53002.1"/>
    </source>
</evidence>
<keyword evidence="4 6" id="KW-0804">Transcription</keyword>